<dbReference type="OrthoDB" id="956952at2"/>
<dbReference type="SMART" id="SM00342">
    <property type="entry name" value="HTH_ARAC"/>
    <property type="match status" value="1"/>
</dbReference>
<dbReference type="PANTHER" id="PTHR43280:SF32">
    <property type="entry name" value="TRANSCRIPTIONAL REGULATORY PROTEIN"/>
    <property type="match status" value="1"/>
</dbReference>
<dbReference type="Proteomes" id="UP000318733">
    <property type="component" value="Unassembled WGS sequence"/>
</dbReference>
<dbReference type="RefSeq" id="WP_144250571.1">
    <property type="nucleotide sequence ID" value="NZ_VLPK01000006.1"/>
</dbReference>
<dbReference type="InterPro" id="IPR009057">
    <property type="entry name" value="Homeodomain-like_sf"/>
</dbReference>
<dbReference type="AlphaFoldDB" id="A0A556M9N0"/>
<protein>
    <submittedName>
        <fullName evidence="5">Helix-turn-helix transcriptional regulator</fullName>
    </submittedName>
</protein>
<evidence type="ECO:0000313" key="6">
    <source>
        <dbReference type="Proteomes" id="UP000318733"/>
    </source>
</evidence>
<evidence type="ECO:0000313" key="5">
    <source>
        <dbReference type="EMBL" id="TSJ36603.1"/>
    </source>
</evidence>
<keyword evidence="6" id="KW-1185">Reference proteome</keyword>
<accession>A0A556M9N0</accession>
<gene>
    <name evidence="5" type="ORF">FO440_22510</name>
</gene>
<dbReference type="EMBL" id="VLPK01000006">
    <property type="protein sequence ID" value="TSJ36603.1"/>
    <property type="molecule type" value="Genomic_DNA"/>
</dbReference>
<feature type="domain" description="HTH araC/xylS-type" evidence="4">
    <location>
        <begin position="18"/>
        <end position="115"/>
    </location>
</feature>
<dbReference type="Pfam" id="PF12833">
    <property type="entry name" value="HTH_18"/>
    <property type="match status" value="1"/>
</dbReference>
<dbReference type="PANTHER" id="PTHR43280">
    <property type="entry name" value="ARAC-FAMILY TRANSCRIPTIONAL REGULATOR"/>
    <property type="match status" value="1"/>
</dbReference>
<dbReference type="GO" id="GO:0043565">
    <property type="term" value="F:sequence-specific DNA binding"/>
    <property type="evidence" value="ECO:0007669"/>
    <property type="project" value="InterPro"/>
</dbReference>
<dbReference type="PROSITE" id="PS01124">
    <property type="entry name" value="HTH_ARAC_FAMILY_2"/>
    <property type="match status" value="1"/>
</dbReference>
<name>A0A556M9N0_9SPHI</name>
<dbReference type="InterPro" id="IPR018060">
    <property type="entry name" value="HTH_AraC"/>
</dbReference>
<organism evidence="5 6">
    <name type="scientific">Mucilaginibacter corticis</name>
    <dbReference type="NCBI Taxonomy" id="2597670"/>
    <lineage>
        <taxon>Bacteria</taxon>
        <taxon>Pseudomonadati</taxon>
        <taxon>Bacteroidota</taxon>
        <taxon>Sphingobacteriia</taxon>
        <taxon>Sphingobacteriales</taxon>
        <taxon>Sphingobacteriaceae</taxon>
        <taxon>Mucilaginibacter</taxon>
    </lineage>
</organism>
<dbReference type="Gene3D" id="1.10.10.60">
    <property type="entry name" value="Homeodomain-like"/>
    <property type="match status" value="1"/>
</dbReference>
<dbReference type="SUPFAM" id="SSF46689">
    <property type="entry name" value="Homeodomain-like"/>
    <property type="match status" value="1"/>
</dbReference>
<evidence type="ECO:0000259" key="4">
    <source>
        <dbReference type="PROSITE" id="PS01124"/>
    </source>
</evidence>
<evidence type="ECO:0000256" key="2">
    <source>
        <dbReference type="ARBA" id="ARBA00023125"/>
    </source>
</evidence>
<reference evidence="5 6" key="1">
    <citation type="submission" date="2019-07" db="EMBL/GenBank/DDBJ databases">
        <authorList>
            <person name="Huq M.A."/>
        </authorList>
    </citation>
    <scope>NUCLEOTIDE SEQUENCE [LARGE SCALE GENOMIC DNA]</scope>
    <source>
        <strain evidence="5 6">MAH-19</strain>
    </source>
</reference>
<evidence type="ECO:0000256" key="3">
    <source>
        <dbReference type="ARBA" id="ARBA00023163"/>
    </source>
</evidence>
<proteinExistence type="predicted"/>
<dbReference type="GO" id="GO:0003700">
    <property type="term" value="F:DNA-binding transcription factor activity"/>
    <property type="evidence" value="ECO:0007669"/>
    <property type="project" value="InterPro"/>
</dbReference>
<keyword evidence="2" id="KW-0238">DNA-binding</keyword>
<comment type="caution">
    <text evidence="5">The sequence shown here is derived from an EMBL/GenBank/DDBJ whole genome shotgun (WGS) entry which is preliminary data.</text>
</comment>
<evidence type="ECO:0000256" key="1">
    <source>
        <dbReference type="ARBA" id="ARBA00023015"/>
    </source>
</evidence>
<keyword evidence="3" id="KW-0804">Transcription</keyword>
<sequence>MTTRPQQLTEAFKQLVDQHLADLVNLRATKMLEIEQFAELLHIHPTHLSNTIKDATGTSPCGIYQEKITQLLRALLTNPALSIKDIALALDFEPSQFTKWFRRFNGVSPKEFRQSKILKS</sequence>
<keyword evidence="1" id="KW-0805">Transcription regulation</keyword>